<dbReference type="InterPro" id="IPR011050">
    <property type="entry name" value="Pectin_lyase_fold/virulence"/>
</dbReference>
<evidence type="ECO:0000313" key="6">
    <source>
        <dbReference type="EMBL" id="OYD83896.1"/>
    </source>
</evidence>
<dbReference type="Gene3D" id="2.160.20.10">
    <property type="entry name" value="Single-stranded right-handed beta-helix, Pectin lyase-like"/>
    <property type="match status" value="1"/>
</dbReference>
<feature type="region of interest" description="Disordered" evidence="4">
    <location>
        <begin position="1"/>
        <end position="52"/>
    </location>
</feature>
<dbReference type="Proteomes" id="UP000215367">
    <property type="component" value="Unassembled WGS sequence"/>
</dbReference>
<accession>A0A235HDT6</accession>
<dbReference type="Pfam" id="PF05860">
    <property type="entry name" value="TPS"/>
    <property type="match status" value="1"/>
</dbReference>
<keyword evidence="3" id="KW-0732">Signal</keyword>
<organism evidence="6 7">
    <name type="scientific">Azospirillum brasilense</name>
    <dbReference type="NCBI Taxonomy" id="192"/>
    <lineage>
        <taxon>Bacteria</taxon>
        <taxon>Pseudomonadati</taxon>
        <taxon>Pseudomonadota</taxon>
        <taxon>Alphaproteobacteria</taxon>
        <taxon>Rhodospirillales</taxon>
        <taxon>Azospirillaceae</taxon>
        <taxon>Azospirillum</taxon>
    </lineage>
</organism>
<feature type="non-terminal residue" evidence="6">
    <location>
        <position position="4090"/>
    </location>
</feature>
<protein>
    <recommendedName>
        <fullName evidence="5">Filamentous haemagglutinin FhaB/tRNA nuclease CdiA-like TPS domain-containing protein</fullName>
    </recommendedName>
</protein>
<sequence length="4090" mass="395279">MGKGNVTTTSGFTEIPGARRHRQTLRQRLLLSSATEAPQRGGGTRRQRRAAKAKGGIDFARLALRSVIGVALSTLFAGAAYANPLEGTVTAGAATIQSATPKSMEILQSTDKAIINWKSFSIDAGEKVTFQQPSASSVTLNRVTGNDPSKIMGSLSANGTVMLVNPNGVVIGAGAKVDVGGLVATTANISDANFMAGKYQFDQASTKPNAMVVNEGDITVKDSGLAALVAPHVRNSGVIRAKLGKVALGGAETFTLDFHGDGLISFDASSAVKTVAKDADGKPVAALVVNSGEIAAEGGSVTLSARAVKGVIDNVINTDGVIKATSVGSANGKIVLSGGDTGKVTIGGTVDASGRGEGQTGGTVVATGAEIAVKKNARVDASGSKGGGEVAIGSKTGRSGTWSDKVTVEAGATLSADAVKSGKGGSVTVLSQKSTKHAGKISARGGAEGGDGGFAEVSSHKDITLTGSVDLTAPKGASGVFLLDPESLRIVSSAGGSQDGAAADGTIGVNDPNLGSGDAVNTVSKQVLESIAGNANIVLEASGLITVETSLDLQTTAGHSFTLRSLTSSGIAFTDASYEIRTNGGDIVLEANGMASSLTNIGKLTTRGGAVRLTATNNVQLANLIDTTPASGSAGAVSVSALSGSLSALDAGRIVGGPVTLTAGGDIGASGAAVSTSSSQLSLVTGGNLFVTNDRTLTDLSVTSTHQTAGADSQFFLASTGLTFTVTDSAGGTALDTVGQTGGLNSFAFRSDRNIQVGTVSAGAGSVALTSTAGNIAGTGASLLTGGALTLTAKGSSGSNGAIGTSLQALNTAGASLAATAGSGGINLSNTGALALASLTSGGATTVAATGNLTVGAVTSGGALNLSSGGSILNDADASTTISAYSLVLNAAGSIGTSGTALTAGSYNIDATSGAGGVYLTTSGSAVLGSIVSTDGDIAITTGGTTTIGTITSANGTSSIAVTANGAVSDISATTVNAGANGNVTLTTANGSITALSGTITGDNVTLTAGGNTSTVMVNTAAKRLTVTNNAGNVTVMQTGAVTVDNITSAGTSVSLTVTGGAATLGTIKASNSGGIAVTATGGAILGKDASNRLSAGIISLSTDGAIGSSATHLRTSTGSLTLSNVGDLYLDNSGVILTGLSITNRHVGTTANALELTSEYFNFVVGDNGTATILEAIGSPKLSTLNFNSDIDLIVGDLATVGAGGTVTLTSTAGSIRDDGSVNTRINADTATLSAAAGSLGDASAPLGLNATKLLLTTGGDLHVTNLSDMAELTVTSTHADTTVVNSYSITAPNFALDLTDDATNGYLLRTLVDTTGQIFTFKGDRDIRLGRVDLTNKSGVLPNNGMPSLGQTYSIFNAETTNGSILDDGSKTTVVLAGSVNLKASKAIGSGSGTEYLDVVTPVLNARASDGGIYITLPTSTGVDNQKNLITLGSSFFSAANNPIVVTATWGDIAFGSSFSSSASSDITVKATHGSILNPNSASLRASDTGTVTLTAGKDIGSASNALVVRGGTLVANAGGSLWLGLTGGNTVALNSLTAGGDISVTQSSGTMTVGTVNANNGTGTVELKVGSGSIQGDTDTTTRISAGKVILDASGSVGSVNALDVATANLSIKAGGSIGIAGTMALTDLTLTRGSYSGGTIGINTVNGQVFTLSDSSSQSTIQTVTSNTALNFAFNSSRAIKVGTVNVGTGGSVAIVSSSGVTNTGNGSKITAGKVSLEAGTSSSIGDSTLYGAISLDTGDLSVTSGRDIHVDNNGRAFNSLAITSTNATTTNATRSTFSIASTGAQNYSLADNGTTHTIDITGAGNSNFSFTGKKHIVVSEIAAGGGSVSLTTAGGGENSTITMAGGGTIAASSVTLSANGTGTNGGSIGTSTRAVKTSAASLTLVSNGDLYINNSNAALTALDVTVTHKTSTTAGTYQFNALGSNRSFTVTEANGIQTLALSTPSNGSMNLRYSVDRGIVAGTIDAGTNSTGSVTLISTGSASGASGGPSINGSGTITAGSVSLTATGSNGNVGGTNQVLTSTQKLSIASGGNVTVSNNTTLTDLTLDFRHNKSGGGSNTYSISSTGLTASFSDSSLQEGLTVTNVTQSGLKLNISNDKALRIAKIDVGNSGTVDLTANSGTSAINASNSSGAAITAGSLTLKATSVGHTNGSGSYFTTQVGTLSANLTGSLALSNTGTLTLKDVKAGSSADIKVTNNGSLLQTGTKPLSADKVTLTVEGGSIGASGTPLLTETRTLEVTAGRNVYLTNSADLHALSLDVRHASSGAQNVYDIRSEALTFALTDSNTGSQYTLGSVVDASGLDFSFKSENSVALGTINGGLARKVTVETTGTNKDILSNGSAMVTAGTVTLTSTGGIGQAGSSANHIGTMADTLALTTGTDAFVDNGKDLTALSLTSKRTTGAGTYQITAPQLVFTMTDDGTTTTLSNLTDSTGLAFKLDTQHALSIGTLNVQNWGTVDLTSAGNILGAASAMADNPTNRITAGTATLSSGGGAIGSSSNKIHLSASSATFNVTGDLYVESDTRIDTLKIKSSSSSIANRSYSLTSVDTSGSAIALTGAESNTQTVLASLTDRSGVRFTFDSHRKMVVGGLDVGKTGTISLIADPGIVGNGHSVLKINAGVASLTSSSNVVGANGGEFISITTGNLTVNANNGAVINLHGSTVIDAMNLAGALTLNNSTGDIALGSISMNGANAVINNQGGSILSGTISGSNLVNLTATGSIGNVSAIVTQANSTSTTLTASATGSIAVSESKSLIAQSVVSTGGGAIKLSTGSQGTSLLTAGTITTTGSVSLTSSDGNIRGNSGNLVTGGSVELSATKGAIADTGSTLNVATTDLTIKTPGTFNVADTLDLAKLSIDRTPSIGTTTSGTMSLTATNLSWNVTNSGGTTTFTTLTDSTGLDFTFKAPGAIAIGTVNTGASSTVSLTATGNSTTAGNITAVDSASIITAGSLKLDAQKRTNETGNSSAIGSSATALGMNVSSLTASSGSGGLFVKNAAGLNLSSITTGGALTVAAATGDLTVSDLSYDTSKALTLTATTGRILSGGSSLSLGNGSTTLTAGAGIGTADSALNISASGTGALTTNVTGAGGVYLNIAGPLTGGLSAAVHNGPVVVASSGNITLTNVAIATDAAGNSITVTSTGGSITAGTVTAGANNGSITLSATGNGGKILAASGGSAVTAKTVALNGAGGIGTSSARVGVGGAQVQANGGSGDIYLSTTGATALAYAATTGGKIDVLAGDRLQVVSASTGGGAISISSTAVDADIIAGSLNAGTGAVTLSSTGGGVYDDGLAETRIVGGSVSLTGGKGVGTSSRSVQTTTGSLTLASATGSVYVTDATTSGVAVASATASSGSVTIESAGTMTVQSVSANTTSGAVALTAAGSILGSGNGIHVTGHSASLTASGGSIGTVTDTATGAGTPITMNVSSLTGLTATGTTPVISVDNVNSAALTLGNNLVALGAGGSAYIRTAGNLDASAGLSMTSGNLLLQSGGVLTLPTAAINLGTGALTLKGTTDVVAAGASPRSLSITAGSLTFASGSSGGNTTLNTTVGTIDASLTGTGKSLSVNNTGTLTSATLSANGTVTATSSTGMTATSVTGVGTVSLTATAGDLTVGTVNAGASGVINLSAAGGSLLTGNGTSLTGGSLNLTSNTGIGTSTAAFTSTIANISATVTGTGGIYLAGTSFALGNLSTTNGDIAVTASGAISDGNATTGITAGGSGTISLVSTGGAISLTKTVSSTGPDATRASVTMQGTSIALGNVTSTGTQTYTGNTTQGGALTGKSVTVTGNLTLSGANRTMTATGGDLSVSGTLNGGGYGATLLAAQGGVTLGGAASNLAYLSVTAGTIGLRDVTTTGAQSYTGATSLQGTYTTTNSAVTVTGATTLAGGTTVSTGSGNVLFSGTVNGAHALTVNSSGTSTFTGAVGGATALASLTTNAGGSTILKSVTTAGVQSYGDNVALDGTYATGNGAFSVTGTTTLSGDTTVNAGSGAVIFTSAVNGAQALTVNSSGATQFTGTVGGTTALASLTTDAAGTSSLGNVTTTGAQTYNDAVTLNGTYTTGGAFTANGAATLGGDTTVNGGAAVL</sequence>
<dbReference type="InterPro" id="IPR012334">
    <property type="entry name" value="Pectin_lyas_fold"/>
</dbReference>
<feature type="compositionally biased region" description="Basic residues" evidence="4">
    <location>
        <begin position="43"/>
        <end position="52"/>
    </location>
</feature>
<evidence type="ECO:0000256" key="4">
    <source>
        <dbReference type="SAM" id="MobiDB-lite"/>
    </source>
</evidence>
<keyword evidence="6" id="KW-0614">Plasmid</keyword>
<dbReference type="GO" id="GO:0005576">
    <property type="term" value="C:extracellular region"/>
    <property type="evidence" value="ECO:0007669"/>
    <property type="project" value="UniProtKB-SubCell"/>
</dbReference>
<dbReference type="InterPro" id="IPR050909">
    <property type="entry name" value="Bact_Autotransporter_VF"/>
</dbReference>
<evidence type="ECO:0000259" key="5">
    <source>
        <dbReference type="SMART" id="SM00912"/>
    </source>
</evidence>
<geneLocation type="plasmid" evidence="6">
    <name>unnamed</name>
</geneLocation>
<dbReference type="PANTHER" id="PTHR12338">
    <property type="entry name" value="AUTOTRANSPORTER"/>
    <property type="match status" value="1"/>
</dbReference>
<proteinExistence type="predicted"/>
<feature type="compositionally biased region" description="Low complexity" evidence="4">
    <location>
        <begin position="26"/>
        <end position="35"/>
    </location>
</feature>
<evidence type="ECO:0000313" key="7">
    <source>
        <dbReference type="Proteomes" id="UP000215367"/>
    </source>
</evidence>
<evidence type="ECO:0000256" key="2">
    <source>
        <dbReference type="ARBA" id="ARBA00022525"/>
    </source>
</evidence>
<dbReference type="NCBIfam" id="TIGR01901">
    <property type="entry name" value="adhes_NPXG"/>
    <property type="match status" value="1"/>
</dbReference>
<gene>
    <name evidence="6" type="ORF">CHT98_12460</name>
</gene>
<dbReference type="InterPro" id="IPR008638">
    <property type="entry name" value="FhaB/CdiA-like_TPS"/>
</dbReference>
<dbReference type="PANTHER" id="PTHR12338:SF8">
    <property type="entry name" value="HEME_HEMOPEXIN-BINDING PROTEIN"/>
    <property type="match status" value="1"/>
</dbReference>
<dbReference type="RefSeq" id="WP_094303530.1">
    <property type="nucleotide sequence ID" value="NZ_NOWT01000010.1"/>
</dbReference>
<evidence type="ECO:0000256" key="3">
    <source>
        <dbReference type="ARBA" id="ARBA00022729"/>
    </source>
</evidence>
<name>A0A235HDT6_AZOBR</name>
<dbReference type="SMART" id="SM00912">
    <property type="entry name" value="Haemagg_act"/>
    <property type="match status" value="1"/>
</dbReference>
<dbReference type="SUPFAM" id="SSF51126">
    <property type="entry name" value="Pectin lyase-like"/>
    <property type="match status" value="1"/>
</dbReference>
<dbReference type="EMBL" id="NOWT01000010">
    <property type="protein sequence ID" value="OYD83896.1"/>
    <property type="molecule type" value="Genomic_DNA"/>
</dbReference>
<feature type="compositionally biased region" description="Polar residues" evidence="4">
    <location>
        <begin position="1"/>
        <end position="12"/>
    </location>
</feature>
<evidence type="ECO:0000256" key="1">
    <source>
        <dbReference type="ARBA" id="ARBA00004613"/>
    </source>
</evidence>
<reference evidence="6 7" key="1">
    <citation type="submission" date="2017-07" db="EMBL/GenBank/DDBJ databases">
        <title>Whole genome sequence of Azospirillum brasilense 2A1, a potential biofertilizer strain.</title>
        <authorList>
            <person name="Fontana C.A."/>
            <person name="Toffoli L.M."/>
            <person name="Salazar S.M."/>
            <person name="Puglisi E."/>
            <person name="Pedraza R."/>
            <person name="Bassi D."/>
            <person name="Cocconcelli P.S."/>
        </authorList>
    </citation>
    <scope>NUCLEOTIDE SEQUENCE [LARGE SCALE GENOMIC DNA]</scope>
    <source>
        <strain evidence="6 7">2A1</strain>
        <plasmid evidence="6">unnamed</plasmid>
    </source>
</reference>
<keyword evidence="2" id="KW-0964">Secreted</keyword>
<feature type="domain" description="Filamentous haemagglutinin FhaB/tRNA nuclease CdiA-like TPS" evidence="5">
    <location>
        <begin position="80"/>
        <end position="193"/>
    </location>
</feature>
<comment type="subcellular location">
    <subcellularLocation>
        <location evidence="1">Secreted</location>
    </subcellularLocation>
</comment>
<comment type="caution">
    <text evidence="6">The sequence shown here is derived from an EMBL/GenBank/DDBJ whole genome shotgun (WGS) entry which is preliminary data.</text>
</comment>